<dbReference type="STRING" id="394193.SAMN04489732_13244"/>
<name>A0A1H8YP52_9PSEU</name>
<proteinExistence type="predicted"/>
<dbReference type="EMBL" id="FOEF01000032">
    <property type="protein sequence ID" value="SEP53863.1"/>
    <property type="molecule type" value="Genomic_DNA"/>
</dbReference>
<gene>
    <name evidence="2" type="ORF">SAMN04489732_13244</name>
</gene>
<dbReference type="RefSeq" id="WP_143086470.1">
    <property type="nucleotide sequence ID" value="NZ_FOEF01000032.1"/>
</dbReference>
<keyword evidence="1" id="KW-0472">Membrane</keyword>
<feature type="transmembrane region" description="Helical" evidence="1">
    <location>
        <begin position="6"/>
        <end position="27"/>
    </location>
</feature>
<dbReference type="Proteomes" id="UP000198582">
    <property type="component" value="Unassembled WGS sequence"/>
</dbReference>
<protein>
    <submittedName>
        <fullName evidence="2">Uncharacterized protein</fullName>
    </submittedName>
</protein>
<sequence>MNGWTVALIGYVVIAVATFAPVGHVLLKDVELYPGGPSFEQSPWFTEQAKNQLSQHYERIRGTLAYWKTQTVKYPPTPFPSGW</sequence>
<keyword evidence="1" id="KW-0812">Transmembrane</keyword>
<reference evidence="2 3" key="1">
    <citation type="submission" date="2016-10" db="EMBL/GenBank/DDBJ databases">
        <authorList>
            <person name="de Groot N.N."/>
        </authorList>
    </citation>
    <scope>NUCLEOTIDE SEQUENCE [LARGE SCALE GENOMIC DNA]</scope>
    <source>
        <strain evidence="2 3">DSM 44993</strain>
    </source>
</reference>
<evidence type="ECO:0000313" key="3">
    <source>
        <dbReference type="Proteomes" id="UP000198582"/>
    </source>
</evidence>
<keyword evidence="1" id="KW-1133">Transmembrane helix</keyword>
<evidence type="ECO:0000313" key="2">
    <source>
        <dbReference type="EMBL" id="SEP53863.1"/>
    </source>
</evidence>
<evidence type="ECO:0000256" key="1">
    <source>
        <dbReference type="SAM" id="Phobius"/>
    </source>
</evidence>
<organism evidence="2 3">
    <name type="scientific">Amycolatopsis saalfeldensis</name>
    <dbReference type="NCBI Taxonomy" id="394193"/>
    <lineage>
        <taxon>Bacteria</taxon>
        <taxon>Bacillati</taxon>
        <taxon>Actinomycetota</taxon>
        <taxon>Actinomycetes</taxon>
        <taxon>Pseudonocardiales</taxon>
        <taxon>Pseudonocardiaceae</taxon>
        <taxon>Amycolatopsis</taxon>
    </lineage>
</organism>
<dbReference type="OrthoDB" id="9255849at2"/>
<dbReference type="AlphaFoldDB" id="A0A1H8YP52"/>
<keyword evidence="3" id="KW-1185">Reference proteome</keyword>
<accession>A0A1H8YP52</accession>